<evidence type="ECO:0000313" key="2">
    <source>
        <dbReference type="EMBL" id="CAG7831187.1"/>
    </source>
</evidence>
<dbReference type="Proteomes" id="UP000708208">
    <property type="component" value="Unassembled WGS sequence"/>
</dbReference>
<feature type="non-terminal residue" evidence="2">
    <location>
        <position position="1"/>
    </location>
</feature>
<dbReference type="OrthoDB" id="8120765at2759"/>
<dbReference type="AlphaFoldDB" id="A0A8J2LJ87"/>
<keyword evidence="3" id="KW-1185">Reference proteome</keyword>
<dbReference type="EMBL" id="CAJVCH010559285">
    <property type="protein sequence ID" value="CAG7831187.1"/>
    <property type="molecule type" value="Genomic_DNA"/>
</dbReference>
<accession>A0A8J2LJ87</accession>
<comment type="caution">
    <text evidence="2">The sequence shown here is derived from an EMBL/GenBank/DDBJ whole genome shotgun (WGS) entry which is preliminary data.</text>
</comment>
<organism evidence="2 3">
    <name type="scientific">Allacma fusca</name>
    <dbReference type="NCBI Taxonomy" id="39272"/>
    <lineage>
        <taxon>Eukaryota</taxon>
        <taxon>Metazoa</taxon>
        <taxon>Ecdysozoa</taxon>
        <taxon>Arthropoda</taxon>
        <taxon>Hexapoda</taxon>
        <taxon>Collembola</taxon>
        <taxon>Symphypleona</taxon>
        <taxon>Sminthuridae</taxon>
        <taxon>Allacma</taxon>
    </lineage>
</organism>
<gene>
    <name evidence="2" type="ORF">AFUS01_LOCUS40943</name>
</gene>
<proteinExistence type="predicted"/>
<evidence type="ECO:0000256" key="1">
    <source>
        <dbReference type="SAM" id="MobiDB-lite"/>
    </source>
</evidence>
<feature type="region of interest" description="Disordered" evidence="1">
    <location>
        <begin position="262"/>
        <end position="328"/>
    </location>
</feature>
<evidence type="ECO:0000313" key="3">
    <source>
        <dbReference type="Proteomes" id="UP000708208"/>
    </source>
</evidence>
<reference evidence="2" key="1">
    <citation type="submission" date="2021-06" db="EMBL/GenBank/DDBJ databases">
        <authorList>
            <person name="Hodson N. C."/>
            <person name="Mongue J. A."/>
            <person name="Jaron S. K."/>
        </authorList>
    </citation>
    <scope>NUCLEOTIDE SEQUENCE</scope>
</reference>
<protein>
    <submittedName>
        <fullName evidence="2">Uncharacterized protein</fullName>
    </submittedName>
</protein>
<sequence>MAISEDALHYINHGGEHNANVETKKGVAPKGLESDHLIPAGIFEKAGIYLDPNCATVTLKIRKETHGATIILAEDHAKLALTNVGTHNPESRNPFVQFRQNLIDLANKQDTLGLLAGSLAQYQFAPADAPYNNLLEKYAAGLIQAVDQDVKIHLISKEDADVAKAFFRLEDYEGQSFGKENTKMYQKIDETVKQNSKSKKYPDYSANLINGDKTRPDKLPEFMKNVFLPQFENMKNFGTDTKPISTDFMDKAMTQNSEGYWQLEKTQPKEVNSKGKGVGSSIDPDSNSLCRNKRAVGSPACPLLRPSGDSDDDLQKKGTQQSGQDDDSYRLANNMMEEMGVKEFLEHVKDLPEGDQAKVLDSLEKLPPERMPVIPEEANKINAAIKDRKSTKLIQVIDKIRNGLGLFTTTKLIASPDLIAKAVDAERPNSMDSQNPDKAVKAPDRLNKGLQRVNTVLLGKNLIRSAIAGDVAGMALMGGMMGGDKFFEVVGGKITSVGTKRGASLLGKSLKLAGPIVGQITQGYSIYQLVNSISALQSINAKNSTPQLFQESFDRNWKLDRDIAITNVVENSLDVATGTIMTSALVIAAFTGPIAAPLAPALIGIGVISGIASSITTTVLEVEKIDNSIKLTNGERWGTGWRLFWGAGPPSHIKRLMGQQAAMETVVQNIVDFLKTNQQFQGMVSPSARDECRSEEICTERFYENSNVNFRYETTVELDRAEPRAISTGQYLCKPSGSNGGERVYSYRCDGAIAIHLPERSEKPMLFQLGLGVDSAIGLPSTPNVYMVESGDKHYEGGNNDDTFILQSGAVYGILDGAGGVNTLIIDKAYYPKQVVYGVSHFNSVTPTNSTIAFQVTLGCESCALKFRNIQKVSGRASDPDVVTVDYKTTHIDLQGGSDSSKPDIIKIPYSFSTLFYHSTSNSNNLFIQLDSHTSVENSAYNGTFIYDMNTYVTNIAVNIKCGNKNSLKHRFQWLELRTMRFIRKSSHLEVSSYGTVILSVTWFDWIELITRNGIQVMFKPEWNEFVGLVEITSAKKFEGLWFHQNVIHVNVGSTQGIGNLEGGNEDDTFILESGVLQGKLDGGLGTNVLLIDSRYLPKKPIE</sequence>
<name>A0A8J2LJ87_9HEXA</name>